<feature type="coiled-coil region" evidence="5">
    <location>
        <begin position="516"/>
        <end position="578"/>
    </location>
</feature>
<keyword evidence="5" id="KW-0175">Coiled coil</keyword>
<evidence type="ECO:0000256" key="5">
    <source>
        <dbReference type="SAM" id="Coils"/>
    </source>
</evidence>
<dbReference type="InterPro" id="IPR001650">
    <property type="entry name" value="Helicase_C-like"/>
</dbReference>
<dbReference type="Pfam" id="PF08148">
    <property type="entry name" value="DSHCT"/>
    <property type="match status" value="2"/>
</dbReference>
<dbReference type="PROSITE" id="PS51192">
    <property type="entry name" value="HELICASE_ATP_BIND_1"/>
    <property type="match status" value="1"/>
</dbReference>
<dbReference type="PROSITE" id="PS51194">
    <property type="entry name" value="HELICASE_CTER"/>
    <property type="match status" value="1"/>
</dbReference>
<gene>
    <name evidence="8" type="ORF">MUK42_21161</name>
</gene>
<dbReference type="SMART" id="SM01142">
    <property type="entry name" value="DSHCT"/>
    <property type="match status" value="1"/>
</dbReference>
<accession>A0A9E7HYG7</accession>
<dbReference type="SMART" id="SM00490">
    <property type="entry name" value="HELICc"/>
    <property type="match status" value="1"/>
</dbReference>
<evidence type="ECO:0000313" key="9">
    <source>
        <dbReference type="Proteomes" id="UP001055439"/>
    </source>
</evidence>
<evidence type="ECO:0000256" key="1">
    <source>
        <dbReference type="ARBA" id="ARBA00022741"/>
    </source>
</evidence>
<dbReference type="InterPro" id="IPR027417">
    <property type="entry name" value="P-loop_NTPase"/>
</dbReference>
<evidence type="ECO:0000259" key="7">
    <source>
        <dbReference type="PROSITE" id="PS51194"/>
    </source>
</evidence>
<dbReference type="Pfam" id="PF00270">
    <property type="entry name" value="DEAD"/>
    <property type="match status" value="1"/>
</dbReference>
<dbReference type="GO" id="GO:0055087">
    <property type="term" value="C:Ski complex"/>
    <property type="evidence" value="ECO:0007669"/>
    <property type="project" value="TreeGrafter"/>
</dbReference>
<keyword evidence="4" id="KW-0067">ATP-binding</keyword>
<dbReference type="InterPro" id="IPR050699">
    <property type="entry name" value="RNA-DNA_Helicase"/>
</dbReference>
<feature type="domain" description="Helicase C-terminal" evidence="7">
    <location>
        <begin position="272"/>
        <end position="471"/>
    </location>
</feature>
<dbReference type="InterPro" id="IPR011545">
    <property type="entry name" value="DEAD/DEAH_box_helicase_dom"/>
</dbReference>
<dbReference type="GO" id="GO:0003676">
    <property type="term" value="F:nucleic acid binding"/>
    <property type="evidence" value="ECO:0007669"/>
    <property type="project" value="InterPro"/>
</dbReference>
<dbReference type="Proteomes" id="UP001055439">
    <property type="component" value="Chromosome 8"/>
</dbReference>
<evidence type="ECO:0000256" key="3">
    <source>
        <dbReference type="ARBA" id="ARBA00022806"/>
    </source>
</evidence>
<keyword evidence="3" id="KW-0347">Helicase</keyword>
<evidence type="ECO:0000256" key="2">
    <source>
        <dbReference type="ARBA" id="ARBA00022801"/>
    </source>
</evidence>
<dbReference type="EMBL" id="CP097510">
    <property type="protein sequence ID" value="URE42016.1"/>
    <property type="molecule type" value="Genomic_DNA"/>
</dbReference>
<dbReference type="AlphaFoldDB" id="A0A9E7HYG7"/>
<organism evidence="8 9">
    <name type="scientific">Musa troglodytarum</name>
    <name type="common">fe'i banana</name>
    <dbReference type="NCBI Taxonomy" id="320322"/>
    <lineage>
        <taxon>Eukaryota</taxon>
        <taxon>Viridiplantae</taxon>
        <taxon>Streptophyta</taxon>
        <taxon>Embryophyta</taxon>
        <taxon>Tracheophyta</taxon>
        <taxon>Spermatophyta</taxon>
        <taxon>Magnoliopsida</taxon>
        <taxon>Liliopsida</taxon>
        <taxon>Zingiberales</taxon>
        <taxon>Musaceae</taxon>
        <taxon>Musa</taxon>
    </lineage>
</organism>
<dbReference type="InterPro" id="IPR003593">
    <property type="entry name" value="AAA+_ATPase"/>
</dbReference>
<dbReference type="GO" id="GO:0004386">
    <property type="term" value="F:helicase activity"/>
    <property type="evidence" value="ECO:0007669"/>
    <property type="project" value="UniProtKB-KW"/>
</dbReference>
<dbReference type="GO" id="GO:0016787">
    <property type="term" value="F:hydrolase activity"/>
    <property type="evidence" value="ECO:0007669"/>
    <property type="project" value="UniProtKB-KW"/>
</dbReference>
<keyword evidence="2" id="KW-0378">Hydrolase</keyword>
<evidence type="ECO:0000256" key="4">
    <source>
        <dbReference type="ARBA" id="ARBA00022840"/>
    </source>
</evidence>
<dbReference type="PANTHER" id="PTHR12131">
    <property type="entry name" value="ATP-DEPENDENT RNA AND DNA HELICASE"/>
    <property type="match status" value="1"/>
</dbReference>
<sequence length="1167" mass="132334">MQVNTSERCLQWIRAARDRLAIQAFLRGSSVVVSAPTSSGKTLIAEAAAVATVARGRRLFYTTPLKALSNQKFRDFRRTFGDAYVGLLTGDSAINKEAPILIMTTEILRNMLYKRLFHVDVIVLDEVHYLSDISRGTVWEEIVIYSPKEVQLICLSATVANPDELAGWIGQIHAKTELVTSTTRPVPLTWHFSLKNSLLPLFDEKGKRMNRKLSLYYLQTSISRGEHFNESKTKKHRMGKVERGYSNVARLSQQTPLSKNDMNYIRRSQVPQIKDTLWQLAERDMLPAIWFIFSRRGCDAAVQYLEDCKLLDECEAGEVELEYRRFKKQYPDAVREVAVKGLLHGIASHHAGCLPLWKLFVEELFQRGLVKVVFATETLAAGINMPARTAIISSLSKKGETGRTFLSPNELFQMAGRAGRRGIDEVGHVVLIQTPYEGAEECYELLSAGLEPLVSQFTASYGMVLNLLAVRIMGAKVTRKLHDPDGTKLYHCGRTLEEARKLVEQSFGNYVGSNVMLAAKEELEKIQHEIELLSMEITEDAIDRKCQEQLSENDYAEISKLQEELRAEKRTRTDLRRQMEIKRMAAWRPLLDKFGSGNLPFICLRYKDKEGVQHNIPAVYVGKLSSSSVPKIMNMVKLDSSDFDNLETGSRDVGSHEDGKPAYYVALSSDNSWYLFTEKWLKTIYRTGFPNISSLDGDQLPREMLRNLLIKEDLQWEKIADSEFGSLWSIGGSLETWSWSLNVPVLSSLSEDDEVANQSEAYRDAVGRYKEQRSRVSQLKKKITNTKGFKEFKKIIDMTKFIKEKIERLNARSNRLSKRIGQIEPTGWKEFLQLVLTNWAHCNGYRRISTHGTPYFTLHGTSQSKGQNLSWTKISRLQLISKVIQETRALDLSTQVIYPLGETAAAIRGENELWLAMILRNKVLLNLKPAQLAAVCGSLVSEGIKVRPWKSNSSIRYHQQRRPLPSYTPSTTVASFVVVSNLVHCLHPLHPPPYPSLFFADFHLPPQSSMVVGCFSIFSILPFSFYSYIYEPSSIVIDVIYLLEEQRISLIQIQDKYGIKIPCELDGQFSGMVEAWASGLTWREIMMDCAMDEGDLARLLRRTIDLLAQIPKLPDIDPLLQNNALLASSVMDRAPINELAGDMQAEFNINIDSHIPLVLRSLLFLIS</sequence>
<evidence type="ECO:0000313" key="8">
    <source>
        <dbReference type="EMBL" id="URE42016.1"/>
    </source>
</evidence>
<dbReference type="CDD" id="cd18795">
    <property type="entry name" value="SF2_C_Ski2"/>
    <property type="match status" value="1"/>
</dbReference>
<dbReference type="InterPro" id="IPR014001">
    <property type="entry name" value="Helicase_ATP-bd"/>
</dbReference>
<protein>
    <submittedName>
        <fullName evidence="8">DSHCT (NUC185) domain</fullName>
    </submittedName>
</protein>
<name>A0A9E7HYG7_9LILI</name>
<keyword evidence="9" id="KW-1185">Reference proteome</keyword>
<dbReference type="SMART" id="SM00382">
    <property type="entry name" value="AAA"/>
    <property type="match status" value="1"/>
</dbReference>
<dbReference type="OrthoDB" id="64767at2759"/>
<dbReference type="GO" id="GO:0070478">
    <property type="term" value="P:nuclear-transcribed mRNA catabolic process, 3'-5' exonucleolytic nonsense-mediated decay"/>
    <property type="evidence" value="ECO:0007669"/>
    <property type="project" value="TreeGrafter"/>
</dbReference>
<feature type="domain" description="Helicase ATP-binding" evidence="6">
    <location>
        <begin position="22"/>
        <end position="177"/>
    </location>
</feature>
<reference evidence="8" key="1">
    <citation type="submission" date="2022-05" db="EMBL/GenBank/DDBJ databases">
        <title>The Musa troglodytarum L. genome provides insights into the mechanism of non-climacteric behaviour and enrichment of carotenoids.</title>
        <authorList>
            <person name="Wang J."/>
        </authorList>
    </citation>
    <scope>NUCLEOTIDE SEQUENCE</scope>
    <source>
        <tissue evidence="8">Leaf</tissue>
    </source>
</reference>
<dbReference type="GO" id="GO:0005524">
    <property type="term" value="F:ATP binding"/>
    <property type="evidence" value="ECO:0007669"/>
    <property type="project" value="UniProtKB-KW"/>
</dbReference>
<dbReference type="SMART" id="SM00487">
    <property type="entry name" value="DEXDc"/>
    <property type="match status" value="1"/>
</dbReference>
<dbReference type="InterPro" id="IPR057416">
    <property type="entry name" value="SH3_ISE2"/>
</dbReference>
<evidence type="ECO:0000259" key="6">
    <source>
        <dbReference type="PROSITE" id="PS51192"/>
    </source>
</evidence>
<dbReference type="Pfam" id="PF25446">
    <property type="entry name" value="SH3_ISE2"/>
    <property type="match status" value="1"/>
</dbReference>
<dbReference type="PANTHER" id="PTHR12131:SF1">
    <property type="entry name" value="ATP-DEPENDENT RNA HELICASE SUPV3L1, MITOCHONDRIAL-RELATED"/>
    <property type="match status" value="1"/>
</dbReference>
<dbReference type="SUPFAM" id="SSF52540">
    <property type="entry name" value="P-loop containing nucleoside triphosphate hydrolases"/>
    <property type="match status" value="1"/>
</dbReference>
<dbReference type="Gene3D" id="1.10.3380.30">
    <property type="match status" value="1"/>
</dbReference>
<dbReference type="InterPro" id="IPR012961">
    <property type="entry name" value="Ski2/MTR4_C"/>
</dbReference>
<proteinExistence type="predicted"/>
<dbReference type="Gene3D" id="3.40.50.300">
    <property type="entry name" value="P-loop containing nucleotide triphosphate hydrolases"/>
    <property type="match status" value="2"/>
</dbReference>
<keyword evidence="1" id="KW-0547">Nucleotide-binding</keyword>